<evidence type="ECO:0000259" key="3">
    <source>
        <dbReference type="PROSITE" id="PS51724"/>
    </source>
</evidence>
<dbReference type="PROSITE" id="PS51724">
    <property type="entry name" value="SPOR"/>
    <property type="match status" value="1"/>
</dbReference>
<dbReference type="RefSeq" id="WP_142494407.1">
    <property type="nucleotide sequence ID" value="NZ_FXTO01000028.1"/>
</dbReference>
<feature type="chain" id="PRO_5022236961" evidence="2">
    <location>
        <begin position="24"/>
        <end position="406"/>
    </location>
</feature>
<evidence type="ECO:0000256" key="1">
    <source>
        <dbReference type="SAM" id="MobiDB-lite"/>
    </source>
</evidence>
<feature type="compositionally biased region" description="Low complexity" evidence="1">
    <location>
        <begin position="87"/>
        <end position="100"/>
    </location>
</feature>
<proteinExistence type="predicted"/>
<feature type="compositionally biased region" description="Pro residues" evidence="1">
    <location>
        <begin position="101"/>
        <end position="110"/>
    </location>
</feature>
<evidence type="ECO:0000256" key="2">
    <source>
        <dbReference type="SAM" id="SignalP"/>
    </source>
</evidence>
<gene>
    <name evidence="4" type="ORF">SAMN06265173_12816</name>
</gene>
<accession>A0A521FEU0</accession>
<dbReference type="InterPro" id="IPR007730">
    <property type="entry name" value="SPOR-like_dom"/>
</dbReference>
<feature type="domain" description="SPOR" evidence="3">
    <location>
        <begin position="329"/>
        <end position="406"/>
    </location>
</feature>
<dbReference type="GO" id="GO:0042834">
    <property type="term" value="F:peptidoglycan binding"/>
    <property type="evidence" value="ECO:0007669"/>
    <property type="project" value="InterPro"/>
</dbReference>
<dbReference type="Gene3D" id="3.30.70.1070">
    <property type="entry name" value="Sporulation related repeat"/>
    <property type="match status" value="1"/>
</dbReference>
<dbReference type="InterPro" id="IPR036680">
    <property type="entry name" value="SPOR-like_sf"/>
</dbReference>
<feature type="region of interest" description="Disordered" evidence="1">
    <location>
        <begin position="87"/>
        <end position="110"/>
    </location>
</feature>
<dbReference type="AlphaFoldDB" id="A0A521FEU0"/>
<reference evidence="4 5" key="1">
    <citation type="submission" date="2017-05" db="EMBL/GenBank/DDBJ databases">
        <authorList>
            <person name="Varghese N."/>
            <person name="Submissions S."/>
        </authorList>
    </citation>
    <scope>NUCLEOTIDE SEQUENCE [LARGE SCALE GENOMIC DNA]</scope>
    <source>
        <strain evidence="4 5">DSM 29506</strain>
    </source>
</reference>
<sequence>MPVSKIISSAIFALVLGGGAAFAQAFNGANLPAEFPPTSYKGKQYVDSKGCVFIRAGVDGNVTWVPRVTRARQPICGAQPTFAKAAPKAEAPAPKVAQAPAPKPAPKPAPVQKPVVVAAKPAPVVKTARTAPIRTVASVTTPPRVLAAPPAPKRAAPVQLAAPAASGCTGLGASGRYMQGAGLRCGPQVEPPVSYGSGAGRVAAAPVVRQGTVAPGTRVVPKHVAQLQANATTGVRVPDGYRPVWKDDRLNPRRAQQTFSGKAQMDLVWTQTVPRRLIDRRTGQDVTRFYPNVTYPYTDLATQQRDKAFKYAKTGKISTKGQVQPVQAAKTAGKSYVQVGTFGVPANAQRSAARLQQAGLPVRMAQYSKGGKSYQIVMAGPFASPQQVNAALSTARRAGFRDAFAR</sequence>
<organism evidence="4 5">
    <name type="scientific">Thalassovita litoralis</name>
    <dbReference type="NCBI Taxonomy" id="1010611"/>
    <lineage>
        <taxon>Bacteria</taxon>
        <taxon>Pseudomonadati</taxon>
        <taxon>Pseudomonadota</taxon>
        <taxon>Alphaproteobacteria</taxon>
        <taxon>Rhodobacterales</taxon>
        <taxon>Roseobacteraceae</taxon>
        <taxon>Thalassovita</taxon>
    </lineage>
</organism>
<name>A0A521FEU0_9RHOB</name>
<dbReference type="Proteomes" id="UP000316030">
    <property type="component" value="Unassembled WGS sequence"/>
</dbReference>
<keyword evidence="2" id="KW-0732">Signal</keyword>
<keyword evidence="5" id="KW-1185">Reference proteome</keyword>
<evidence type="ECO:0000313" key="5">
    <source>
        <dbReference type="Proteomes" id="UP000316030"/>
    </source>
</evidence>
<dbReference type="Pfam" id="PF05036">
    <property type="entry name" value="SPOR"/>
    <property type="match status" value="1"/>
</dbReference>
<dbReference type="OrthoDB" id="7843142at2"/>
<feature type="signal peptide" evidence="2">
    <location>
        <begin position="1"/>
        <end position="23"/>
    </location>
</feature>
<dbReference type="EMBL" id="FXTO01000028">
    <property type="protein sequence ID" value="SMO94702.1"/>
    <property type="molecule type" value="Genomic_DNA"/>
</dbReference>
<evidence type="ECO:0000313" key="4">
    <source>
        <dbReference type="EMBL" id="SMO94702.1"/>
    </source>
</evidence>
<dbReference type="SUPFAM" id="SSF110997">
    <property type="entry name" value="Sporulation related repeat"/>
    <property type="match status" value="1"/>
</dbReference>
<protein>
    <submittedName>
        <fullName evidence="4">Sporulation related domain-containing protein</fullName>
    </submittedName>
</protein>